<evidence type="ECO:0000313" key="7">
    <source>
        <dbReference type="EMBL" id="KAL2845360.1"/>
    </source>
</evidence>
<accession>A0ABR4JZ89</accession>
<evidence type="ECO:0000256" key="3">
    <source>
        <dbReference type="ARBA" id="ARBA00023163"/>
    </source>
</evidence>
<protein>
    <submittedName>
        <fullName evidence="7">JmjC domain protein</fullName>
    </submittedName>
</protein>
<proteinExistence type="predicted"/>
<keyword evidence="8" id="KW-1185">Reference proteome</keyword>
<evidence type="ECO:0000313" key="8">
    <source>
        <dbReference type="Proteomes" id="UP001610444"/>
    </source>
</evidence>
<dbReference type="Pfam" id="PF02373">
    <property type="entry name" value="JmjC"/>
    <property type="match status" value="1"/>
</dbReference>
<feature type="region of interest" description="Disordered" evidence="5">
    <location>
        <begin position="169"/>
        <end position="189"/>
    </location>
</feature>
<dbReference type="SMART" id="SM00558">
    <property type="entry name" value="JmjC"/>
    <property type="match status" value="1"/>
</dbReference>
<reference evidence="7 8" key="1">
    <citation type="submission" date="2024-07" db="EMBL/GenBank/DDBJ databases">
        <title>Section-level genome sequencing and comparative genomics of Aspergillus sections Usti and Cavernicolus.</title>
        <authorList>
            <consortium name="Lawrence Berkeley National Laboratory"/>
            <person name="Nybo J.L."/>
            <person name="Vesth T.C."/>
            <person name="Theobald S."/>
            <person name="Frisvad J.C."/>
            <person name="Larsen T.O."/>
            <person name="Kjaerboelling I."/>
            <person name="Rothschild-Mancinelli K."/>
            <person name="Lyhne E.K."/>
            <person name="Kogle M.E."/>
            <person name="Barry K."/>
            <person name="Clum A."/>
            <person name="Na H."/>
            <person name="Ledsgaard L."/>
            <person name="Lin J."/>
            <person name="Lipzen A."/>
            <person name="Kuo A."/>
            <person name="Riley R."/>
            <person name="Mondo S."/>
            <person name="LaButti K."/>
            <person name="Haridas S."/>
            <person name="Pangalinan J."/>
            <person name="Salamov A.A."/>
            <person name="Simmons B.A."/>
            <person name="Magnuson J.K."/>
            <person name="Chen J."/>
            <person name="Drula E."/>
            <person name="Henrissat B."/>
            <person name="Wiebenga A."/>
            <person name="Lubbers R.J."/>
            <person name="Gomes A.C."/>
            <person name="Macurrencykelacurrency M.R."/>
            <person name="Stajich J."/>
            <person name="Grigoriev I.V."/>
            <person name="Mortensen U.H."/>
            <person name="De vries R.P."/>
            <person name="Baker S.E."/>
            <person name="Andersen M.R."/>
        </authorList>
    </citation>
    <scope>NUCLEOTIDE SEQUENCE [LARGE SCALE GENOMIC DNA]</scope>
    <source>
        <strain evidence="7 8">CBS 756.74</strain>
    </source>
</reference>
<dbReference type="Gene3D" id="2.60.120.650">
    <property type="entry name" value="Cupin"/>
    <property type="match status" value="1"/>
</dbReference>
<gene>
    <name evidence="7" type="ORF">BJX68DRAFT_135090</name>
</gene>
<comment type="caution">
    <text evidence="7">The sequence shown here is derived from an EMBL/GenBank/DDBJ whole genome shotgun (WGS) entry which is preliminary data.</text>
</comment>
<dbReference type="GeneID" id="98151527"/>
<dbReference type="PROSITE" id="PS51184">
    <property type="entry name" value="JMJC"/>
    <property type="match status" value="1"/>
</dbReference>
<keyword evidence="3" id="KW-0804">Transcription</keyword>
<organism evidence="7 8">
    <name type="scientific">Aspergillus pseudodeflectus</name>
    <dbReference type="NCBI Taxonomy" id="176178"/>
    <lineage>
        <taxon>Eukaryota</taxon>
        <taxon>Fungi</taxon>
        <taxon>Dikarya</taxon>
        <taxon>Ascomycota</taxon>
        <taxon>Pezizomycotina</taxon>
        <taxon>Eurotiomycetes</taxon>
        <taxon>Eurotiomycetidae</taxon>
        <taxon>Eurotiales</taxon>
        <taxon>Aspergillaceae</taxon>
        <taxon>Aspergillus</taxon>
        <taxon>Aspergillus subgen. Nidulantes</taxon>
    </lineage>
</organism>
<sequence>MPAQRPRAAFEPLSPDLNVSELVNSTPNFEQVVRIQCDAIDENGLENFEKLVLLHVIVRGLPLVIEGFDKKLDSAVFSEKWLRNHYSAKQEQARDLTAKKNVPLTIGHYLKNMPMLTKQWTSHNYKDPDLQRLYLKDIDCPKIWHDYLKKVIPPFLFYLNKSAEQESFEGPGAKTTARSSKTRHNAMGKQQVAKAGDLMSCLPPDMRAENLMCYIGHEGTYTPAHQEMCASLGQNLMVNASDGSMEDGEITRPGSSIWFMTSSKDRKLVSEYWNSVLGHDINIEDHFAQINAWKGAPFTTYLVEQRAGDFILVPPLAAHQVWNRGTRTMKVAWNRTTVETLERALNEALPRARMVCRDEQYKNKAIVFYTLKHYSVLLGGADEANAGHPRIQQLQNEFEQLFALYDQIILSESFSATLPKEKNVEYIPFDSNITCSYCRGNIFNRFLTCPSCATGPDDVYDICMECYAMGRSCACISKLKWAEQFRWSELTEKHETWRQLLLKINPALRGKFRPLREEIAEMSRKSLAHVCQEELKRRPWVDITKPAPAPVVPDESLEEPEQTSPPAKKRKTSRADKSKVPRCHICKYIEPTWKLASCSNPKCSLKYCYGSLYRAFNMLPQEILEMKRWECPRCRKICSCGACRKNPKMTPFEPTSTSLGHDTSKIADPRSVESLVDFRHSNLGWLKKAGSDEVGRLRKHQEEADAKRNQALEDNSIQVEFYVDMSQPYDYSQLELVHVAQAAFHGDYADNIPVDPALESSHLAPVDSLG</sequence>
<name>A0ABR4JZ89_9EURO</name>
<comment type="subcellular location">
    <subcellularLocation>
        <location evidence="1">Nucleus</location>
    </subcellularLocation>
</comment>
<feature type="region of interest" description="Disordered" evidence="5">
    <location>
        <begin position="546"/>
        <end position="576"/>
    </location>
</feature>
<evidence type="ECO:0000256" key="2">
    <source>
        <dbReference type="ARBA" id="ARBA00023015"/>
    </source>
</evidence>
<evidence type="ECO:0000256" key="1">
    <source>
        <dbReference type="ARBA" id="ARBA00004123"/>
    </source>
</evidence>
<evidence type="ECO:0000259" key="6">
    <source>
        <dbReference type="PROSITE" id="PS51184"/>
    </source>
</evidence>
<feature type="domain" description="JmjC" evidence="6">
    <location>
        <begin position="179"/>
        <end position="352"/>
    </location>
</feature>
<dbReference type="Pfam" id="PF10497">
    <property type="entry name" value="zf-4CXXC_R1"/>
    <property type="match status" value="1"/>
</dbReference>
<keyword evidence="4" id="KW-0539">Nucleus</keyword>
<dbReference type="Proteomes" id="UP001610444">
    <property type="component" value="Unassembled WGS sequence"/>
</dbReference>
<evidence type="ECO:0000256" key="5">
    <source>
        <dbReference type="SAM" id="MobiDB-lite"/>
    </source>
</evidence>
<keyword evidence="2" id="KW-0805">Transcription regulation</keyword>
<evidence type="ECO:0000256" key="4">
    <source>
        <dbReference type="ARBA" id="ARBA00023242"/>
    </source>
</evidence>
<dbReference type="EMBL" id="JBFXLR010000037">
    <property type="protein sequence ID" value="KAL2845360.1"/>
    <property type="molecule type" value="Genomic_DNA"/>
</dbReference>
<dbReference type="InterPro" id="IPR018866">
    <property type="entry name" value="Znf-4CXXC_R1"/>
</dbReference>
<dbReference type="InterPro" id="IPR003347">
    <property type="entry name" value="JmjC_dom"/>
</dbReference>
<dbReference type="RefSeq" id="XP_070896604.1">
    <property type="nucleotide sequence ID" value="XM_071036363.1"/>
</dbReference>
<dbReference type="SUPFAM" id="SSF51197">
    <property type="entry name" value="Clavaminate synthase-like"/>
    <property type="match status" value="1"/>
</dbReference>